<dbReference type="PANTHER" id="PTHR31286">
    <property type="entry name" value="GLYCINE-RICH CELL WALL STRUCTURAL PROTEIN 1.8-LIKE"/>
    <property type="match status" value="1"/>
</dbReference>
<dbReference type="InterPro" id="IPR025558">
    <property type="entry name" value="DUF4283"/>
</dbReference>
<feature type="domain" description="DUF4283" evidence="2">
    <location>
        <begin position="33"/>
        <end position="96"/>
    </location>
</feature>
<dbReference type="Proteomes" id="UP000237347">
    <property type="component" value="Unassembled WGS sequence"/>
</dbReference>
<protein>
    <recommendedName>
        <fullName evidence="6">DUF4283 domain-containing protein</fullName>
    </recommendedName>
</protein>
<evidence type="ECO:0000313" key="5">
    <source>
        <dbReference type="Proteomes" id="UP000237347"/>
    </source>
</evidence>
<reference evidence="4 5" key="1">
    <citation type="journal article" date="2018" name="Sci. Data">
        <title>The draft genome sequence of cork oak.</title>
        <authorList>
            <person name="Ramos A.M."/>
            <person name="Usie A."/>
            <person name="Barbosa P."/>
            <person name="Barros P.M."/>
            <person name="Capote T."/>
            <person name="Chaves I."/>
            <person name="Simoes F."/>
            <person name="Abreu I."/>
            <person name="Carrasquinho I."/>
            <person name="Faro C."/>
            <person name="Guimaraes J.B."/>
            <person name="Mendonca D."/>
            <person name="Nobrega F."/>
            <person name="Rodrigues L."/>
            <person name="Saibo N.J.M."/>
            <person name="Varela M.C."/>
            <person name="Egas C."/>
            <person name="Matos J."/>
            <person name="Miguel C.M."/>
            <person name="Oliveira M.M."/>
            <person name="Ricardo C.P."/>
            <person name="Goncalves S."/>
        </authorList>
    </citation>
    <scope>NUCLEOTIDE SEQUENCE [LARGE SCALE GENOMIC DNA]</scope>
    <source>
        <strain evidence="5">cv. HL8</strain>
    </source>
</reference>
<name>A0AAW0LWX9_QUESU</name>
<dbReference type="EMBL" id="PKMF04000043">
    <property type="protein sequence ID" value="KAK7855682.1"/>
    <property type="molecule type" value="Genomic_DNA"/>
</dbReference>
<dbReference type="AlphaFoldDB" id="A0AAW0LWX9"/>
<accession>A0AAW0LWX9</accession>
<organism evidence="4 5">
    <name type="scientific">Quercus suber</name>
    <name type="common">Cork oak</name>
    <dbReference type="NCBI Taxonomy" id="58331"/>
    <lineage>
        <taxon>Eukaryota</taxon>
        <taxon>Viridiplantae</taxon>
        <taxon>Streptophyta</taxon>
        <taxon>Embryophyta</taxon>
        <taxon>Tracheophyta</taxon>
        <taxon>Spermatophyta</taxon>
        <taxon>Magnoliopsida</taxon>
        <taxon>eudicotyledons</taxon>
        <taxon>Gunneridae</taxon>
        <taxon>Pentapetalae</taxon>
        <taxon>rosids</taxon>
        <taxon>fabids</taxon>
        <taxon>Fagales</taxon>
        <taxon>Fagaceae</taxon>
        <taxon>Quercus</taxon>
    </lineage>
</organism>
<dbReference type="Pfam" id="PF14392">
    <property type="entry name" value="zf-CCHC_4"/>
    <property type="match status" value="1"/>
</dbReference>
<evidence type="ECO:0000313" key="4">
    <source>
        <dbReference type="EMBL" id="KAK7855682.1"/>
    </source>
</evidence>
<dbReference type="InterPro" id="IPR040256">
    <property type="entry name" value="At4g02000-like"/>
</dbReference>
<dbReference type="PANTHER" id="PTHR31286:SF167">
    <property type="entry name" value="OS09G0268800 PROTEIN"/>
    <property type="match status" value="1"/>
</dbReference>
<dbReference type="InterPro" id="IPR025836">
    <property type="entry name" value="Zn_knuckle_CX2CX4HX4C"/>
</dbReference>
<gene>
    <name evidence="4" type="ORF">CFP56_026880</name>
</gene>
<feature type="domain" description="Zinc knuckle CX2CX4HX4C" evidence="3">
    <location>
        <begin position="172"/>
        <end position="207"/>
    </location>
</feature>
<evidence type="ECO:0000259" key="3">
    <source>
        <dbReference type="Pfam" id="PF14392"/>
    </source>
</evidence>
<evidence type="ECO:0000259" key="2">
    <source>
        <dbReference type="Pfam" id="PF14111"/>
    </source>
</evidence>
<evidence type="ECO:0008006" key="6">
    <source>
        <dbReference type="Google" id="ProtNLM"/>
    </source>
</evidence>
<evidence type="ECO:0000256" key="1">
    <source>
        <dbReference type="SAM" id="MobiDB-lite"/>
    </source>
</evidence>
<dbReference type="Pfam" id="PF14111">
    <property type="entry name" value="DUF4283"/>
    <property type="match status" value="1"/>
</dbReference>
<feature type="region of interest" description="Disordered" evidence="1">
    <location>
        <begin position="232"/>
        <end position="285"/>
    </location>
</feature>
<keyword evidence="5" id="KW-1185">Reference proteome</keyword>
<sequence length="343" mass="38398">MEDEVCDSLDKMKLSTEEEQIIAISDEGRREAIESCNLILIGKFLTCKPYNKLAVNNIIRRAWGLNESMQILEVGPNLFQFKFQSEFDLDQILRGEKGHDCGKFRMEAASLWVQIWGAPFDMVSPQVAKEVGSRLGEFEEVEWKKKKDKLSMFMRVRVALPISKTIRRGGFIAGSDGVKSWVTFKYERLPMFCHYYGILGHDLKHCAVHYAMERKGGHIEYQYGDFLRATGGHPRDPGTKAASSSSVSEEGTGYEAEKSGVQAKQGGSLGKMEKHVFNPGNPSVTDKGIVEIQGEGKEILHIDSSDINCHANLMAIKTALVETGPKIQHSKQLDTDFSKVEET</sequence>
<comment type="caution">
    <text evidence="4">The sequence shown here is derived from an EMBL/GenBank/DDBJ whole genome shotgun (WGS) entry which is preliminary data.</text>
</comment>
<proteinExistence type="predicted"/>